<feature type="compositionally biased region" description="Basic and acidic residues" evidence="2">
    <location>
        <begin position="365"/>
        <end position="380"/>
    </location>
</feature>
<keyword evidence="4" id="KW-1185">Reference proteome</keyword>
<organism evidence="3 4">
    <name type="scientific">Patella caerulea</name>
    <name type="common">Rayed Mediterranean limpet</name>
    <dbReference type="NCBI Taxonomy" id="87958"/>
    <lineage>
        <taxon>Eukaryota</taxon>
        <taxon>Metazoa</taxon>
        <taxon>Spiralia</taxon>
        <taxon>Lophotrochozoa</taxon>
        <taxon>Mollusca</taxon>
        <taxon>Gastropoda</taxon>
        <taxon>Patellogastropoda</taxon>
        <taxon>Patelloidea</taxon>
        <taxon>Patellidae</taxon>
        <taxon>Patella</taxon>
    </lineage>
</organism>
<dbReference type="Proteomes" id="UP001347796">
    <property type="component" value="Unassembled WGS sequence"/>
</dbReference>
<comment type="caution">
    <text evidence="3">The sequence shown here is derived from an EMBL/GenBank/DDBJ whole genome shotgun (WGS) entry which is preliminary data.</text>
</comment>
<feature type="region of interest" description="Disordered" evidence="2">
    <location>
        <begin position="365"/>
        <end position="411"/>
    </location>
</feature>
<reference evidence="3 4" key="1">
    <citation type="submission" date="2024-01" db="EMBL/GenBank/DDBJ databases">
        <title>The genome of the rayed Mediterranean limpet Patella caerulea (Linnaeus, 1758).</title>
        <authorList>
            <person name="Anh-Thu Weber A."/>
            <person name="Halstead-Nussloch G."/>
        </authorList>
    </citation>
    <scope>NUCLEOTIDE SEQUENCE [LARGE SCALE GENOMIC DNA]</scope>
    <source>
        <strain evidence="3">AATW-2023a</strain>
        <tissue evidence="3">Whole specimen</tissue>
    </source>
</reference>
<feature type="compositionally biased region" description="Basic and acidic residues" evidence="2">
    <location>
        <begin position="426"/>
        <end position="447"/>
    </location>
</feature>
<name>A0AAN8KDR5_PATCE</name>
<dbReference type="EMBL" id="JAZGQO010000002">
    <property type="protein sequence ID" value="KAK6191745.1"/>
    <property type="molecule type" value="Genomic_DNA"/>
</dbReference>
<feature type="coiled-coil region" evidence="1">
    <location>
        <begin position="173"/>
        <end position="200"/>
    </location>
</feature>
<evidence type="ECO:0000256" key="1">
    <source>
        <dbReference type="SAM" id="Coils"/>
    </source>
</evidence>
<dbReference type="AlphaFoldDB" id="A0AAN8KDR5"/>
<proteinExistence type="predicted"/>
<evidence type="ECO:0000313" key="3">
    <source>
        <dbReference type="EMBL" id="KAK6191745.1"/>
    </source>
</evidence>
<evidence type="ECO:0000256" key="2">
    <source>
        <dbReference type="SAM" id="MobiDB-lite"/>
    </source>
</evidence>
<accession>A0AAN8KDR5</accession>
<protein>
    <submittedName>
        <fullName evidence="3">Uncharacterized protein</fullName>
    </submittedName>
</protein>
<keyword evidence="1" id="KW-0175">Coiled coil</keyword>
<sequence length="760" mass="88819">MPCLKSASNLIQKIPGIQEKVELWEEYETSDQTVDNLQQNSQHISKEYDTILKETRLNEIIEECKQLLHILETRDGNYNIPDVDKTLSSPVVLMLHQCYQQLTTFYNKITLLYKAADNKAATSCQLHKLKERTEKITKVINDNYYAQLSDHPVIGVTLSQAEIYRTHFTSSLYEPAKDLINEATEILKELKNQCDDEMKTNITNHLTQVIEPFTLLLQKIQNNYIEIHIFHMLLEKFQKWYRKVLVFLPEYLRHIGRDYPDKLVTMPDEWLHTVDTFLTKHPFPRDEHIAKLDLEIPTSLPRHIKQQAHNLALRIKLLQRLLTSRRLPVKLITASMKWKDEISSVIPVQSKPNIQIDALSVSTVSREDSFPETETKERVKNKQKRRKSFPRDDLSVGLSSDQHDEQYRPEPERFIRVTFTPKDTQKDERFSFGEVSKDTPKVTEKPKPRQRKLFQRDDVPVALLADQPNGMPENKMDDPERFIRVTFTPKATQNEEKFTFDKLNIDSTDQESGIDLVDVKDPYDAIVSKIKEVSNSQMSNSLKLKYVTNLLSCSLHDINNHKNQHSFNSDIGTDSKTHYKKRYAKGRRFSKLKPHYAQSVENLCDLEPTTLKSFQSLRNLSDLRLRDGDSDIVSLHNYSDQFLSKRSSFHDVFDELEPNYMTADLSKWYQDYDGTYDDDTGLYIDSPDMNYPSLEQDILRLRLCQNERLLEEDILETEKQRHDQIATSSDTMYQQNSHMVDDIGRDITDDEEWDTASQVN</sequence>
<feature type="compositionally biased region" description="Basic and acidic residues" evidence="2">
    <location>
        <begin position="401"/>
        <end position="411"/>
    </location>
</feature>
<evidence type="ECO:0000313" key="4">
    <source>
        <dbReference type="Proteomes" id="UP001347796"/>
    </source>
</evidence>
<gene>
    <name evidence="3" type="ORF">SNE40_003350</name>
</gene>
<feature type="region of interest" description="Disordered" evidence="2">
    <location>
        <begin position="426"/>
        <end position="450"/>
    </location>
</feature>